<dbReference type="PaxDb" id="5507-FOXG_09806P0"/>
<gene>
    <name evidence="1" type="ORF">FOXB_13458</name>
</gene>
<sequence length="441" mass="49824">MTTELPTYSKQTYLPMTESSRGHLLTDNQSLQKLGLDSSQPATWEDGLRSPDVESGEWEWWYADAHLQDGWFLQVAFFYITEGDGPKTGLIDLNIAKDGKKLCDLHKRIGSLPAEIVVAKGHCDLQYRKSYFRSVNGLGEYHIFVDPDEMEGFGFDVVVKRTTPSYRPGSGRWDVEGRHFSWFVAVPGGQLTGEVTVNNTKTKVEGNAYHDHNWGNVPMETILDNWLWGRADVGGLSIVSASVRFRQDCGGREVPLLFVVRGNEVLVDVSDDQLVCLEGVKIAQPDTGKPTSSDCIYLVKTTGDNLAQVRFDGQEKVIASFPYPTTSQEWETWYTRYAGLVTINITDGDKRVYVSDHGSLEVMDFFGRRKLLSTHQNLFRARLQLKLIKLHLHSPRPTVIATARLGRESGSQFRFRDLIMSDLQSSHTPGKHFSEEYWDFG</sequence>
<dbReference type="SUPFAM" id="SSF159245">
    <property type="entry name" value="AttH-like"/>
    <property type="match status" value="1"/>
</dbReference>
<comment type="caution">
    <text evidence="1">The sequence shown here is derived from an EMBL/GenBank/DDBJ whole genome shotgun (WGS) entry which is preliminary data.</text>
</comment>
<protein>
    <submittedName>
        <fullName evidence="1">Uncharacterized protein</fullName>
    </submittedName>
</protein>
<dbReference type="OrthoDB" id="5344254at2759"/>
<reference evidence="1" key="1">
    <citation type="journal article" date="2012" name="Mol. Plant Microbe Interact.">
        <title>A highly conserved effector in Fusarium oxysporum is required for full virulence on Arabidopsis.</title>
        <authorList>
            <person name="Thatcher L.F."/>
            <person name="Gardiner D.M."/>
            <person name="Kazan K."/>
            <person name="Manners J."/>
        </authorList>
    </citation>
    <scope>NUCLEOTIDE SEQUENCE [LARGE SCALE GENOMIC DNA]</scope>
    <source>
        <strain evidence="1">Fo5176</strain>
    </source>
</reference>
<proteinExistence type="predicted"/>
<evidence type="ECO:0000313" key="1">
    <source>
        <dbReference type="EMBL" id="EGU76040.1"/>
    </source>
</evidence>
<dbReference type="AlphaFoldDB" id="F9G476"/>
<dbReference type="EMBL" id="AFQF01003360">
    <property type="protein sequence ID" value="EGU76040.1"/>
    <property type="molecule type" value="Genomic_DNA"/>
</dbReference>
<dbReference type="Gene3D" id="2.40.370.10">
    <property type="entry name" value="AttH-like domain"/>
    <property type="match status" value="1"/>
</dbReference>
<dbReference type="InterPro" id="IPR023374">
    <property type="entry name" value="AttH-like_dom_sf"/>
</dbReference>
<dbReference type="STRING" id="660025.F9G476"/>
<accession>F9G476</accession>
<name>F9G476_FUSOF</name>
<organism evidence="1">
    <name type="scientific">Fusarium oxysporum (strain Fo5176)</name>
    <name type="common">Fusarium vascular wilt</name>
    <dbReference type="NCBI Taxonomy" id="660025"/>
    <lineage>
        <taxon>Eukaryota</taxon>
        <taxon>Fungi</taxon>
        <taxon>Dikarya</taxon>
        <taxon>Ascomycota</taxon>
        <taxon>Pezizomycotina</taxon>
        <taxon>Sordariomycetes</taxon>
        <taxon>Hypocreomycetidae</taxon>
        <taxon>Hypocreales</taxon>
        <taxon>Nectriaceae</taxon>
        <taxon>Fusarium</taxon>
        <taxon>Fusarium oxysporum species complex</taxon>
    </lineage>
</organism>